<organism evidence="7 8">
    <name type="scientific">Solanum tuberosum</name>
    <name type="common">Potato</name>
    <dbReference type="NCBI Taxonomy" id="4113"/>
    <lineage>
        <taxon>Eukaryota</taxon>
        <taxon>Viridiplantae</taxon>
        <taxon>Streptophyta</taxon>
        <taxon>Embryophyta</taxon>
        <taxon>Tracheophyta</taxon>
        <taxon>Spermatophyta</taxon>
        <taxon>Magnoliopsida</taxon>
        <taxon>eudicotyledons</taxon>
        <taxon>Gunneridae</taxon>
        <taxon>Pentapetalae</taxon>
        <taxon>asterids</taxon>
        <taxon>lamiids</taxon>
        <taxon>Solanales</taxon>
        <taxon>Solanaceae</taxon>
        <taxon>Solanoideae</taxon>
        <taxon>Solaneae</taxon>
        <taxon>Solanum</taxon>
    </lineage>
</organism>
<feature type="domain" description="Ubiquitin-like protease family profile" evidence="6">
    <location>
        <begin position="856"/>
        <end position="1067"/>
    </location>
</feature>
<evidence type="ECO:0000256" key="1">
    <source>
        <dbReference type="ARBA" id="ARBA00005234"/>
    </source>
</evidence>
<comment type="caution">
    <text evidence="7">The sequence shown here is derived from an EMBL/GenBank/DDBJ whole genome shotgun (WGS) entry which is preliminary data.</text>
</comment>
<dbReference type="PANTHER" id="PTHR48449:SF1">
    <property type="entry name" value="DUF1985 DOMAIN-CONTAINING PROTEIN"/>
    <property type="match status" value="1"/>
</dbReference>
<keyword evidence="2" id="KW-0645">Protease</keyword>
<feature type="region of interest" description="Disordered" evidence="5">
    <location>
        <begin position="241"/>
        <end position="277"/>
    </location>
</feature>
<accession>A0ABQ7UNK3</accession>
<feature type="coiled-coil region" evidence="4">
    <location>
        <begin position="603"/>
        <end position="630"/>
    </location>
</feature>
<keyword evidence="8" id="KW-1185">Reference proteome</keyword>
<protein>
    <recommendedName>
        <fullName evidence="6">Ubiquitin-like protease family profile domain-containing protein</fullName>
    </recommendedName>
</protein>
<dbReference type="Pfam" id="PF02902">
    <property type="entry name" value="Peptidase_C48"/>
    <property type="match status" value="1"/>
</dbReference>
<dbReference type="InterPro" id="IPR038765">
    <property type="entry name" value="Papain-like_cys_pep_sf"/>
</dbReference>
<dbReference type="Proteomes" id="UP000826656">
    <property type="component" value="Unassembled WGS sequence"/>
</dbReference>
<feature type="compositionally biased region" description="Basic and acidic residues" evidence="5">
    <location>
        <begin position="260"/>
        <end position="275"/>
    </location>
</feature>
<feature type="region of interest" description="Disordered" evidence="5">
    <location>
        <begin position="92"/>
        <end position="227"/>
    </location>
</feature>
<evidence type="ECO:0000313" key="8">
    <source>
        <dbReference type="Proteomes" id="UP000826656"/>
    </source>
</evidence>
<dbReference type="EMBL" id="JAIVGD010000019">
    <property type="protein sequence ID" value="KAH0750778.1"/>
    <property type="molecule type" value="Genomic_DNA"/>
</dbReference>
<proteinExistence type="inferred from homology"/>
<dbReference type="InterPro" id="IPR003653">
    <property type="entry name" value="Peptidase_C48_C"/>
</dbReference>
<evidence type="ECO:0000313" key="7">
    <source>
        <dbReference type="EMBL" id="KAH0750778.1"/>
    </source>
</evidence>
<comment type="similarity">
    <text evidence="1">Belongs to the peptidase C48 family.</text>
</comment>
<feature type="compositionally biased region" description="Basic residues" evidence="5">
    <location>
        <begin position="117"/>
        <end position="131"/>
    </location>
</feature>
<dbReference type="PANTHER" id="PTHR48449">
    <property type="entry name" value="DUF1985 DOMAIN-CONTAINING PROTEIN"/>
    <property type="match status" value="1"/>
</dbReference>
<name>A0ABQ7UNK3_SOLTU</name>
<dbReference type="Pfam" id="PF09331">
    <property type="entry name" value="DUF1985"/>
    <property type="match status" value="1"/>
</dbReference>
<dbReference type="InterPro" id="IPR015410">
    <property type="entry name" value="DUF1985"/>
</dbReference>
<reference evidence="7 8" key="1">
    <citation type="journal article" date="2021" name="bioRxiv">
        <title>Chromosome-scale and haplotype-resolved genome assembly of a tetraploid potato cultivar.</title>
        <authorList>
            <person name="Sun H."/>
            <person name="Jiao W.-B."/>
            <person name="Krause K."/>
            <person name="Campoy J.A."/>
            <person name="Goel M."/>
            <person name="Folz-Donahue K."/>
            <person name="Kukat C."/>
            <person name="Huettel B."/>
            <person name="Schneeberger K."/>
        </authorList>
    </citation>
    <scope>NUCLEOTIDE SEQUENCE [LARGE SCALE GENOMIC DNA]</scope>
    <source>
        <strain evidence="7">SolTubOtavaFocal</strain>
        <tissue evidence="7">Leaves</tissue>
    </source>
</reference>
<evidence type="ECO:0000256" key="3">
    <source>
        <dbReference type="ARBA" id="ARBA00022801"/>
    </source>
</evidence>
<dbReference type="Gene3D" id="3.40.395.10">
    <property type="entry name" value="Adenoviral Proteinase, Chain A"/>
    <property type="match status" value="1"/>
</dbReference>
<keyword evidence="4" id="KW-0175">Coiled coil</keyword>
<evidence type="ECO:0000256" key="4">
    <source>
        <dbReference type="SAM" id="Coils"/>
    </source>
</evidence>
<dbReference type="PROSITE" id="PS50600">
    <property type="entry name" value="ULP_PROTEASE"/>
    <property type="match status" value="1"/>
</dbReference>
<evidence type="ECO:0000256" key="5">
    <source>
        <dbReference type="SAM" id="MobiDB-lite"/>
    </source>
</evidence>
<evidence type="ECO:0000259" key="6">
    <source>
        <dbReference type="PROSITE" id="PS50600"/>
    </source>
</evidence>
<sequence length="1112" mass="127649">MEKTPRKSPRLNKSVVVVDSPPISCSRQSGRTNECIVINSSSSYKVQQKDDYGADTKSKGKEKLLEDHYPHNIDFEDEIPLSKRLRVNNDQDLKNVDGGSVSKGMKGLSKKWDRLINNKRKKATQVPPKHRILMEEEGGARKSPRRSPRILSDVGTSNQKVYRRSRMRGQVSSPTDEVNDCPNFSLEISQESGEQNKGEQNKEEQNKKQNKGKKRVKEVNNVKKSKKRCVDLASTSKKIVDCDDDFDDLPPQVQSKKLKNKDGPEKKKPVKDAKTRNRLPRNVILPESRYPDRKFWKHPDVVYISSRWSSYTNHSVIDQIKLSLSDKQLELFRNTCFGYFLDLPKASTQLQVIHCLINRELKHTPDDVFAIEINNKKLFFGLREFGIVTGLNCVSDGTPITVPDSKCSLLSSYFPKKITVAKSHLRALFLAKKFLDDDSVVSLVVLFFINDFLFSYEDNEYQISNRDFYLVESGQFNSYPWGLDVYKKLSDSVRHELKSTHKYYRLGGLPLALQIWIFECCSKVDEDIAIRVANSIPRILNWKTIAESPWQKYIEKCLFMPTKNKFENIVASEDEVSKCRLPEPRDYNAEILKLEPKGSSHGLDMLTNEVIELRKELVKVNENNKALEEKIDLGFNEIKEFVVNSNKQLLEDISLLFAKNGGSSSVIREVREPSKKQAGETFSGGLDFNGEEDVAGIAIEEVLSEVVADINVQEVADVNTVGAQPYDATEDCQKPLHTLDDFIFLDEDLSQINRTEESYIKKRVPVDQNKKKVTPKKRGRKKNPGKLITSPYTQHFESGGTLCVTRQFFETKHPFSYATGGDNESDLIDSFIKGKKPYTDALNVISPAFELGICNVAERHWFFKLAHSGQEWCDEHIDVIFYYLRKKGKYEVNSNVRFTTTDCVFKTEITTSFFQLCDAHENKKNYKVKDSDDIARYICGRRLLASTSWDKVDYILFPLNIKEGCHWILVVFDIVQRFLEVYDSFPARGGVNFEVKNIVEMLSIVLPYYLSVVKFYDKRPELKATPKYSGIDEFEKIEFHFITKGVPRQQDDSLDCGVFVAAFAEFVNNGQHILNQQVKADILRKRFGAILWEYARRKQASDLQSEDERPER</sequence>
<gene>
    <name evidence="7" type="ORF">KY290_030010</name>
</gene>
<keyword evidence="3" id="KW-0378">Hydrolase</keyword>
<evidence type="ECO:0000256" key="2">
    <source>
        <dbReference type="ARBA" id="ARBA00022670"/>
    </source>
</evidence>
<feature type="compositionally biased region" description="Basic and acidic residues" evidence="5">
    <location>
        <begin position="194"/>
        <end position="207"/>
    </location>
</feature>
<dbReference type="SUPFAM" id="SSF54001">
    <property type="entry name" value="Cysteine proteinases"/>
    <property type="match status" value="1"/>
</dbReference>